<sequence>MKGVFSAPGDYVYFKSQVPLHKIPIGTKQWRYYDFGPKVVPPLICLPGIAGTADVYYKQIMSLSMKGYRVISVDIPRVWNHQEWIQAFEKFLDVIDVHHIHLYGTSLGGFLAQLFAHYRPRRVRSLILSNTFLDTSSFAAAMPWAPVVSWTPSFLLKRYVLTGIRDGPHEPFIADSVDFVVSQVETLSREDLASRLTLNVDAASVGSLLLSDSYITIMDTNDYCAIPQQLKDQLSERYPEARRAYLKSGGDFPFLSRPDEVNLHLQLHLRRVGVEARPDLVRGIPKDGTGGSHSEKEEKKEDPDDQPKDDRSSESQSGENPLTPAESSESHAVEQLLSNAKSCLIAQEDTSHLCESLKKQYITTAEILLLSTCESYLPLLLASYVESLYITSKLLSESRAIGVK</sequence>
<protein>
    <recommendedName>
        <fullName evidence="2">Maspardin</fullName>
    </recommendedName>
</protein>
<dbReference type="GO" id="GO:0005737">
    <property type="term" value="C:cytoplasm"/>
    <property type="evidence" value="ECO:0007669"/>
    <property type="project" value="UniProtKB-SubCell"/>
</dbReference>
<dbReference type="EMBL" id="CM004388">
    <property type="protein sequence ID" value="OAY56645.1"/>
    <property type="molecule type" value="Genomic_DNA"/>
</dbReference>
<dbReference type="AlphaFoldDB" id="A0A2C9WC29"/>
<reference evidence="7" key="1">
    <citation type="journal article" date="2016" name="Nat. Biotechnol.">
        <title>Sequencing wild and cultivated cassava and related species reveals extensive interspecific hybridization and genetic diversity.</title>
        <authorList>
            <person name="Bredeson J.V."/>
            <person name="Lyons J.B."/>
            <person name="Prochnik S.E."/>
            <person name="Wu G.A."/>
            <person name="Ha C.M."/>
            <person name="Edsinger-Gonzales E."/>
            <person name="Grimwood J."/>
            <person name="Schmutz J."/>
            <person name="Rabbi I.Y."/>
            <person name="Egesi C."/>
            <person name="Nauluvula P."/>
            <person name="Lebot V."/>
            <person name="Ndunguru J."/>
            <person name="Mkamilo G."/>
            <person name="Bart R.S."/>
            <person name="Setter T.L."/>
            <person name="Gleadow R.M."/>
            <person name="Kulakow P."/>
            <person name="Ferguson M.E."/>
            <person name="Rounsley S."/>
            <person name="Rokhsar D.S."/>
        </authorList>
    </citation>
    <scope>NUCLEOTIDE SEQUENCE [LARGE SCALE GENOMIC DNA]</scope>
    <source>
        <strain evidence="7">cv. AM560-2</strain>
    </source>
</reference>
<evidence type="ECO:0000256" key="4">
    <source>
        <dbReference type="SAM" id="MobiDB-lite"/>
    </source>
</evidence>
<evidence type="ECO:0000313" key="6">
    <source>
        <dbReference type="EMBL" id="OAY56645.1"/>
    </source>
</evidence>
<keyword evidence="7" id="KW-1185">Reference proteome</keyword>
<comment type="subcellular location">
    <subcellularLocation>
        <location evidence="1">Cytoplasm</location>
    </subcellularLocation>
</comment>
<feature type="compositionally biased region" description="Basic and acidic residues" evidence="4">
    <location>
        <begin position="293"/>
        <end position="313"/>
    </location>
</feature>
<keyword evidence="3" id="KW-0963">Cytoplasm</keyword>
<gene>
    <name evidence="6" type="ORF">MANES_02G033900v8</name>
</gene>
<evidence type="ECO:0000256" key="3">
    <source>
        <dbReference type="ARBA" id="ARBA00022490"/>
    </source>
</evidence>
<name>A0A2C9WC29_MANES</name>
<dbReference type="STRING" id="3983.A0A2C9WC29"/>
<evidence type="ECO:0000259" key="5">
    <source>
        <dbReference type="Pfam" id="PF00561"/>
    </source>
</evidence>
<evidence type="ECO:0000256" key="2">
    <source>
        <dbReference type="ARBA" id="ARBA00020148"/>
    </source>
</evidence>
<dbReference type="Proteomes" id="UP000091857">
    <property type="component" value="Chromosome 2"/>
</dbReference>
<dbReference type="PANTHER" id="PTHR15913:SF0">
    <property type="entry name" value="MASPARDIN"/>
    <property type="match status" value="1"/>
</dbReference>
<dbReference type="InterPro" id="IPR029058">
    <property type="entry name" value="AB_hydrolase_fold"/>
</dbReference>
<dbReference type="Gramene" id="Manes.02G033900.1.v8.1">
    <property type="protein sequence ID" value="Manes.02G033900.1.v8.1.CDS"/>
    <property type="gene ID" value="Manes.02G033900.v8.1"/>
</dbReference>
<dbReference type="InterPro" id="IPR026151">
    <property type="entry name" value="Maspardin"/>
</dbReference>
<dbReference type="OrthoDB" id="10264550at2759"/>
<evidence type="ECO:0000313" key="7">
    <source>
        <dbReference type="Proteomes" id="UP000091857"/>
    </source>
</evidence>
<dbReference type="OMA" id="CYVQPQK"/>
<feature type="domain" description="AB hydrolase-1" evidence="5">
    <location>
        <begin position="41"/>
        <end position="159"/>
    </location>
</feature>
<evidence type="ECO:0000256" key="1">
    <source>
        <dbReference type="ARBA" id="ARBA00004496"/>
    </source>
</evidence>
<proteinExistence type="predicted"/>
<dbReference type="Pfam" id="PF00561">
    <property type="entry name" value="Abhydrolase_1"/>
    <property type="match status" value="1"/>
</dbReference>
<feature type="region of interest" description="Disordered" evidence="4">
    <location>
        <begin position="280"/>
        <end position="331"/>
    </location>
</feature>
<dbReference type="PANTHER" id="PTHR15913">
    <property type="entry name" value="ACID CLUSTER PROTEIN 33"/>
    <property type="match status" value="1"/>
</dbReference>
<dbReference type="SUPFAM" id="SSF53474">
    <property type="entry name" value="alpha/beta-Hydrolases"/>
    <property type="match status" value="1"/>
</dbReference>
<organism evidence="6 7">
    <name type="scientific">Manihot esculenta</name>
    <name type="common">Cassava</name>
    <name type="synonym">Jatropha manihot</name>
    <dbReference type="NCBI Taxonomy" id="3983"/>
    <lineage>
        <taxon>Eukaryota</taxon>
        <taxon>Viridiplantae</taxon>
        <taxon>Streptophyta</taxon>
        <taxon>Embryophyta</taxon>
        <taxon>Tracheophyta</taxon>
        <taxon>Spermatophyta</taxon>
        <taxon>Magnoliopsida</taxon>
        <taxon>eudicotyledons</taxon>
        <taxon>Gunneridae</taxon>
        <taxon>Pentapetalae</taxon>
        <taxon>rosids</taxon>
        <taxon>fabids</taxon>
        <taxon>Malpighiales</taxon>
        <taxon>Euphorbiaceae</taxon>
        <taxon>Crotonoideae</taxon>
        <taxon>Manihoteae</taxon>
        <taxon>Manihot</taxon>
    </lineage>
</organism>
<dbReference type="InterPro" id="IPR000073">
    <property type="entry name" value="AB_hydrolase_1"/>
</dbReference>
<dbReference type="Gene3D" id="3.40.50.1820">
    <property type="entry name" value="alpha/beta hydrolase"/>
    <property type="match status" value="1"/>
</dbReference>
<accession>A0A2C9WC29</accession>
<comment type="caution">
    <text evidence="6">The sequence shown here is derived from an EMBL/GenBank/DDBJ whole genome shotgun (WGS) entry which is preliminary data.</text>
</comment>